<dbReference type="Proteomes" id="UP000280586">
    <property type="component" value="Chromosome"/>
</dbReference>
<dbReference type="OrthoDB" id="1937989at2"/>
<feature type="transmembrane region" description="Helical" evidence="1">
    <location>
        <begin position="41"/>
        <end position="59"/>
    </location>
</feature>
<feature type="transmembrane region" description="Helical" evidence="1">
    <location>
        <begin position="16"/>
        <end position="35"/>
    </location>
</feature>
<gene>
    <name evidence="2" type="ORF">CP523_10120</name>
    <name evidence="3" type="ORF">NH397_02460</name>
</gene>
<name>A0A9N7JMH3_CLOSE</name>
<reference evidence="3" key="2">
    <citation type="submission" date="2022-06" db="EMBL/GenBank/DDBJ databases">
        <authorList>
            <person name="Holder M.E."/>
            <person name="Ajami N.J."/>
            <person name="Petrosino J.F."/>
        </authorList>
    </citation>
    <scope>NUCLEOTIDE SEQUENCE</scope>
    <source>
        <strain evidence="3">RMA 8861</strain>
    </source>
</reference>
<dbReference type="GeneID" id="303561035"/>
<accession>A0A9N7JMH3</accession>
<keyword evidence="1" id="KW-0472">Membrane</keyword>
<dbReference type="EMBL" id="CP099799">
    <property type="protein sequence ID" value="USS01325.1"/>
    <property type="molecule type" value="Genomic_DNA"/>
</dbReference>
<keyword evidence="5" id="KW-1185">Reference proteome</keyword>
<evidence type="ECO:0000313" key="2">
    <source>
        <dbReference type="EMBL" id="AYE34730.1"/>
    </source>
</evidence>
<protein>
    <submittedName>
        <fullName evidence="2">Uncharacterized protein</fullName>
    </submittedName>
</protein>
<sequence>MRLKKAIKKENGRKKRFLIFMIVISIFLPAVVYFYKIRSTFILSYLGVIEFLIAIAVLAKVNYHKLDFKCSNNKLEMKNSLFLKKNLLLCDKVALVHTDKYKEEMEIIIITTVGFKNTSLSPVTGGFLKRYPEAGEKYLKIKKMNPENMYYFKIIKRGGFKKYQLLDVIYRNCVKAVYTSSAIESIKLAREQNEFK</sequence>
<evidence type="ECO:0000313" key="3">
    <source>
        <dbReference type="EMBL" id="USS01325.1"/>
    </source>
</evidence>
<keyword evidence="1" id="KW-0812">Transmembrane</keyword>
<dbReference type="KEGG" id="csep:CP523_10120"/>
<evidence type="ECO:0000313" key="4">
    <source>
        <dbReference type="Proteomes" id="UP000280586"/>
    </source>
</evidence>
<dbReference type="Proteomes" id="UP001055437">
    <property type="component" value="Chromosome"/>
</dbReference>
<organism evidence="2 4">
    <name type="scientific">Clostridium septicum</name>
    <dbReference type="NCBI Taxonomy" id="1504"/>
    <lineage>
        <taxon>Bacteria</taxon>
        <taxon>Bacillati</taxon>
        <taxon>Bacillota</taxon>
        <taxon>Clostridia</taxon>
        <taxon>Eubacteriales</taxon>
        <taxon>Clostridiaceae</taxon>
        <taxon>Clostridium</taxon>
    </lineage>
</organism>
<keyword evidence="1" id="KW-1133">Transmembrane helix</keyword>
<proteinExistence type="predicted"/>
<evidence type="ECO:0000313" key="5">
    <source>
        <dbReference type="Proteomes" id="UP001055437"/>
    </source>
</evidence>
<dbReference type="RefSeq" id="WP_066676602.1">
    <property type="nucleotide sequence ID" value="NZ_CABMIZ010000017.1"/>
</dbReference>
<dbReference type="AlphaFoldDB" id="A0A9N7JMH3"/>
<dbReference type="EMBL" id="CP023671">
    <property type="protein sequence ID" value="AYE34730.1"/>
    <property type="molecule type" value="Genomic_DNA"/>
</dbReference>
<reference evidence="2 4" key="1">
    <citation type="submission" date="2017-09" db="EMBL/GenBank/DDBJ databases">
        <authorList>
            <person name="Thomas P."/>
            <person name="Seyboldt C."/>
        </authorList>
    </citation>
    <scope>NUCLEOTIDE SEQUENCE [LARGE SCALE GENOMIC DNA]</scope>
    <source>
        <strain evidence="2 4">DSM 7534</strain>
    </source>
</reference>
<evidence type="ECO:0000256" key="1">
    <source>
        <dbReference type="SAM" id="Phobius"/>
    </source>
</evidence>